<evidence type="ECO:0000313" key="4">
    <source>
        <dbReference type="EMBL" id="PYF71647.1"/>
    </source>
</evidence>
<dbReference type="InterPro" id="IPR012373">
    <property type="entry name" value="Ferrdict_sens_TM"/>
</dbReference>
<evidence type="ECO:0000259" key="2">
    <source>
        <dbReference type="Pfam" id="PF04773"/>
    </source>
</evidence>
<dbReference type="InterPro" id="IPR006860">
    <property type="entry name" value="FecR"/>
</dbReference>
<dbReference type="Gene3D" id="3.55.50.30">
    <property type="match status" value="1"/>
</dbReference>
<dbReference type="InterPro" id="IPR032508">
    <property type="entry name" value="FecR_C"/>
</dbReference>
<dbReference type="Proteomes" id="UP000248198">
    <property type="component" value="Unassembled WGS sequence"/>
</dbReference>
<reference evidence="4 5" key="1">
    <citation type="submission" date="2018-06" db="EMBL/GenBank/DDBJ databases">
        <title>Genomic Encyclopedia of Archaeal and Bacterial Type Strains, Phase II (KMG-II): from individual species to whole genera.</title>
        <authorList>
            <person name="Goeker M."/>
        </authorList>
    </citation>
    <scope>NUCLEOTIDE SEQUENCE [LARGE SCALE GENOMIC DNA]</scope>
    <source>
        <strain evidence="4 5">DSM 27372</strain>
    </source>
</reference>
<dbReference type="PANTHER" id="PTHR30273">
    <property type="entry name" value="PERIPLASMIC SIGNAL SENSOR AND SIGMA FACTOR ACTIVATOR FECR-RELATED"/>
    <property type="match status" value="1"/>
</dbReference>
<name>A0A318UGZ4_9SPHI</name>
<keyword evidence="5" id="KW-1185">Reference proteome</keyword>
<dbReference type="Pfam" id="PF04773">
    <property type="entry name" value="FecR"/>
    <property type="match status" value="1"/>
</dbReference>
<dbReference type="RefSeq" id="WP_146229875.1">
    <property type="nucleotide sequence ID" value="NZ_QKLU01000007.1"/>
</dbReference>
<dbReference type="EMBL" id="QKLU01000007">
    <property type="protein sequence ID" value="PYF71647.1"/>
    <property type="molecule type" value="Genomic_DNA"/>
</dbReference>
<protein>
    <submittedName>
        <fullName evidence="4">FecR family protein</fullName>
    </submittedName>
</protein>
<feature type="domain" description="Protein FecR C-terminal" evidence="3">
    <location>
        <begin position="255"/>
        <end position="320"/>
    </location>
</feature>
<accession>A0A318UGZ4</accession>
<dbReference type="PANTHER" id="PTHR30273:SF2">
    <property type="entry name" value="PROTEIN FECR"/>
    <property type="match status" value="1"/>
</dbReference>
<keyword evidence="1" id="KW-1133">Transmembrane helix</keyword>
<proteinExistence type="predicted"/>
<feature type="domain" description="FecR protein" evidence="2">
    <location>
        <begin position="114"/>
        <end position="209"/>
    </location>
</feature>
<comment type="caution">
    <text evidence="4">The sequence shown here is derived from an EMBL/GenBank/DDBJ whole genome shotgun (WGS) entry which is preliminary data.</text>
</comment>
<sequence length="323" mass="37017">MKKQIFKKLLDSYISRTSTEQENQLVEKWYNSFDNDGGLPAGLKDPGKRRALRNAMHSGIQRKIDIPVRHKFNFYRPAYLKIAVAIFLISGIGLLFWYKNNSSTPTQNNDFTYISTGASTMKKLTLPDSSEIWLNVASNLHYNRNFNAKQREVVLDQGEAFFKVKHNPNRPFVVRTGALRTRVLGTSFNIRSYPGINEVKITVLTGKVQVSRKNRLLGLLTPGQQIVYNKLTAQDSIHEMNPGQSNSWIKGKTYLSQASFTELALVLKNRYGVNLKTSSSKIEKLRFSMLLDQKTPLENTIKAICSIHQTKYRRRYGNEIELY</sequence>
<gene>
    <name evidence="4" type="ORF">B0O44_107264</name>
</gene>
<evidence type="ECO:0000256" key="1">
    <source>
        <dbReference type="SAM" id="Phobius"/>
    </source>
</evidence>
<dbReference type="AlphaFoldDB" id="A0A318UGZ4"/>
<dbReference type="OrthoDB" id="697544at2"/>
<evidence type="ECO:0000313" key="5">
    <source>
        <dbReference type="Proteomes" id="UP000248198"/>
    </source>
</evidence>
<evidence type="ECO:0000259" key="3">
    <source>
        <dbReference type="Pfam" id="PF16344"/>
    </source>
</evidence>
<dbReference type="PIRSF" id="PIRSF018266">
    <property type="entry name" value="FecR"/>
    <property type="match status" value="1"/>
</dbReference>
<dbReference type="Pfam" id="PF16344">
    <property type="entry name" value="FecR_C"/>
    <property type="match status" value="1"/>
</dbReference>
<dbReference type="GO" id="GO:0016989">
    <property type="term" value="F:sigma factor antagonist activity"/>
    <property type="evidence" value="ECO:0007669"/>
    <property type="project" value="TreeGrafter"/>
</dbReference>
<keyword evidence="1" id="KW-0812">Transmembrane</keyword>
<dbReference type="Gene3D" id="2.60.120.1440">
    <property type="match status" value="1"/>
</dbReference>
<keyword evidence="1" id="KW-0472">Membrane</keyword>
<organism evidence="4 5">
    <name type="scientific">Pedobacter nutrimenti</name>
    <dbReference type="NCBI Taxonomy" id="1241337"/>
    <lineage>
        <taxon>Bacteria</taxon>
        <taxon>Pseudomonadati</taxon>
        <taxon>Bacteroidota</taxon>
        <taxon>Sphingobacteriia</taxon>
        <taxon>Sphingobacteriales</taxon>
        <taxon>Sphingobacteriaceae</taxon>
        <taxon>Pedobacter</taxon>
    </lineage>
</organism>
<feature type="transmembrane region" description="Helical" evidence="1">
    <location>
        <begin position="78"/>
        <end position="98"/>
    </location>
</feature>